<dbReference type="Gene3D" id="3.40.50.2000">
    <property type="entry name" value="Glycogen Phosphorylase B"/>
    <property type="match status" value="2"/>
</dbReference>
<name>A0ABT9ZVU2_9BACI</name>
<dbReference type="EMBL" id="JAUSUG010000010">
    <property type="protein sequence ID" value="MDQ0255334.1"/>
    <property type="molecule type" value="Genomic_DNA"/>
</dbReference>
<gene>
    <name evidence="1" type="ORF">J2S74_002716</name>
</gene>
<keyword evidence="2" id="KW-1185">Reference proteome</keyword>
<protein>
    <submittedName>
        <fullName evidence="1">Glycosyltransferase involved in cell wall biosynthesis</fullName>
    </submittedName>
</protein>
<sequence>MDSQNKHLTPLRFPPLYPNHDSQLIIPNQANERDIIKLKEKSILHLPNNPAGQMSTQALALRNLSLSVSFCSYSRSRYGYPTDITSPLNGVPITEHDPAMMSFTINSTDKYDIFHFHAGQTFTRFNYTDLPYLSLFNKKLVMSFWGSEVRRYSLAKLNNPYTRVANHKNFEEKEILGRLNVLSRYIDAVIVPDYELFEYVKGYFKKIYIIPAAIDYKDFSPSYPNVNIKKPLIVHAPSNQYLKGTDYVQKAISNLKKYVDFEYVQVEKMANQQALNWIRKADIVVDQLCLGIYGTVAIESMLFGKPVISFIREDILKKYPSGLPVVSANPNTLEKKLYKLIKKPKLRYKLGVKGRSYAVNNHDPFNIARQLVNVYNDL</sequence>
<dbReference type="PANTHER" id="PTHR45947">
    <property type="entry name" value="SULFOQUINOVOSYL TRANSFERASE SQD2"/>
    <property type="match status" value="1"/>
</dbReference>
<organism evidence="1 2">
    <name type="scientific">Evansella vedderi</name>
    <dbReference type="NCBI Taxonomy" id="38282"/>
    <lineage>
        <taxon>Bacteria</taxon>
        <taxon>Bacillati</taxon>
        <taxon>Bacillota</taxon>
        <taxon>Bacilli</taxon>
        <taxon>Bacillales</taxon>
        <taxon>Bacillaceae</taxon>
        <taxon>Evansella</taxon>
    </lineage>
</organism>
<comment type="caution">
    <text evidence="1">The sequence shown here is derived from an EMBL/GenBank/DDBJ whole genome shotgun (WGS) entry which is preliminary data.</text>
</comment>
<dbReference type="CDD" id="cd03801">
    <property type="entry name" value="GT4_PimA-like"/>
    <property type="match status" value="1"/>
</dbReference>
<dbReference type="PANTHER" id="PTHR45947:SF3">
    <property type="entry name" value="SULFOQUINOVOSYL TRANSFERASE SQD2"/>
    <property type="match status" value="1"/>
</dbReference>
<evidence type="ECO:0000313" key="2">
    <source>
        <dbReference type="Proteomes" id="UP001230005"/>
    </source>
</evidence>
<dbReference type="Proteomes" id="UP001230005">
    <property type="component" value="Unassembled WGS sequence"/>
</dbReference>
<proteinExistence type="predicted"/>
<evidence type="ECO:0000313" key="1">
    <source>
        <dbReference type="EMBL" id="MDQ0255334.1"/>
    </source>
</evidence>
<dbReference type="RefSeq" id="WP_307326266.1">
    <property type="nucleotide sequence ID" value="NZ_JAUSUG010000010.1"/>
</dbReference>
<dbReference type="InterPro" id="IPR050194">
    <property type="entry name" value="Glycosyltransferase_grp1"/>
</dbReference>
<dbReference type="SUPFAM" id="SSF53756">
    <property type="entry name" value="UDP-Glycosyltransferase/glycogen phosphorylase"/>
    <property type="match status" value="1"/>
</dbReference>
<accession>A0ABT9ZVU2</accession>
<reference evidence="1 2" key="1">
    <citation type="submission" date="2023-07" db="EMBL/GenBank/DDBJ databases">
        <title>Genomic Encyclopedia of Type Strains, Phase IV (KMG-IV): sequencing the most valuable type-strain genomes for metagenomic binning, comparative biology and taxonomic classification.</title>
        <authorList>
            <person name="Goeker M."/>
        </authorList>
    </citation>
    <scope>NUCLEOTIDE SEQUENCE [LARGE SCALE GENOMIC DNA]</scope>
    <source>
        <strain evidence="1 2">DSM 9768</strain>
    </source>
</reference>